<dbReference type="PANTHER" id="PTHR42659">
    <property type="entry name" value="XANTHINE DEHYDROGENASE SUBUNIT C-RELATED"/>
    <property type="match status" value="1"/>
</dbReference>
<dbReference type="PROSITE" id="PS51387">
    <property type="entry name" value="FAD_PCMH"/>
    <property type="match status" value="1"/>
</dbReference>
<evidence type="ECO:0000313" key="5">
    <source>
        <dbReference type="EMBL" id="MFE9173778.1"/>
    </source>
</evidence>
<evidence type="ECO:0000259" key="4">
    <source>
        <dbReference type="PROSITE" id="PS51387"/>
    </source>
</evidence>
<dbReference type="SMART" id="SM01092">
    <property type="entry name" value="CO_deh_flav_C"/>
    <property type="match status" value="1"/>
</dbReference>
<dbReference type="InterPro" id="IPR036683">
    <property type="entry name" value="CO_DH_flav_C_dom_sf"/>
</dbReference>
<reference evidence="5 6" key="1">
    <citation type="submission" date="2024-10" db="EMBL/GenBank/DDBJ databases">
        <title>The Natural Products Discovery Center: Release of the First 8490 Sequenced Strains for Exploring Actinobacteria Biosynthetic Diversity.</title>
        <authorList>
            <person name="Kalkreuter E."/>
            <person name="Kautsar S.A."/>
            <person name="Yang D."/>
            <person name="Bader C.D."/>
            <person name="Teijaro C.N."/>
            <person name="Fluegel L."/>
            <person name="Davis C.M."/>
            <person name="Simpson J.R."/>
            <person name="Lauterbach L."/>
            <person name="Steele A.D."/>
            <person name="Gui C."/>
            <person name="Meng S."/>
            <person name="Li G."/>
            <person name="Viehrig K."/>
            <person name="Ye F."/>
            <person name="Su P."/>
            <person name="Kiefer A.F."/>
            <person name="Nichols A."/>
            <person name="Cepeda A.J."/>
            <person name="Yan W."/>
            <person name="Fan B."/>
            <person name="Jiang Y."/>
            <person name="Adhikari A."/>
            <person name="Zheng C.-J."/>
            <person name="Schuster L."/>
            <person name="Cowan T.M."/>
            <person name="Smanski M.J."/>
            <person name="Chevrette M.G."/>
            <person name="De Carvalho L.P.S."/>
            <person name="Shen B."/>
        </authorList>
    </citation>
    <scope>NUCLEOTIDE SEQUENCE [LARGE SCALE GENOMIC DNA]</scope>
    <source>
        <strain evidence="5 6">NPDC007147</strain>
    </source>
</reference>
<dbReference type="InterPro" id="IPR005107">
    <property type="entry name" value="CO_DH_flav_C"/>
</dbReference>
<comment type="caution">
    <text evidence="5">The sequence shown here is derived from an EMBL/GenBank/DDBJ whole genome shotgun (WGS) entry which is preliminary data.</text>
</comment>
<dbReference type="SUPFAM" id="SSF55447">
    <property type="entry name" value="CO dehydrogenase flavoprotein C-terminal domain-like"/>
    <property type="match status" value="1"/>
</dbReference>
<dbReference type="InterPro" id="IPR036318">
    <property type="entry name" value="FAD-bd_PCMH-like_sf"/>
</dbReference>
<dbReference type="SUPFAM" id="SSF56176">
    <property type="entry name" value="FAD-binding/transporter-associated domain-like"/>
    <property type="match status" value="1"/>
</dbReference>
<keyword evidence="6" id="KW-1185">Reference proteome</keyword>
<keyword evidence="1" id="KW-0285">Flavoprotein</keyword>
<dbReference type="InterPro" id="IPR051312">
    <property type="entry name" value="Diverse_Substr_Oxidored"/>
</dbReference>
<dbReference type="InterPro" id="IPR016167">
    <property type="entry name" value="FAD-bd_PCMH_sub1"/>
</dbReference>
<dbReference type="InterPro" id="IPR002346">
    <property type="entry name" value="Mopterin_DH_FAD-bd"/>
</dbReference>
<dbReference type="RefSeq" id="WP_388352876.1">
    <property type="nucleotide sequence ID" value="NZ_JBIAFJ010000040.1"/>
</dbReference>
<organism evidence="5 6">
    <name type="scientific">Streptomyces kebangsaanensis</name>
    <dbReference type="NCBI Taxonomy" id="864058"/>
    <lineage>
        <taxon>Bacteria</taxon>
        <taxon>Bacillati</taxon>
        <taxon>Actinomycetota</taxon>
        <taxon>Actinomycetes</taxon>
        <taxon>Kitasatosporales</taxon>
        <taxon>Streptomycetaceae</taxon>
        <taxon>Streptomyces</taxon>
    </lineage>
</organism>
<keyword evidence="3" id="KW-0560">Oxidoreductase</keyword>
<feature type="domain" description="FAD-binding PCMH-type" evidence="4">
    <location>
        <begin position="1"/>
        <end position="182"/>
    </location>
</feature>
<dbReference type="Pfam" id="PF03450">
    <property type="entry name" value="CO_deh_flav_C"/>
    <property type="match status" value="1"/>
</dbReference>
<sequence>MKPAPFEYAAVSSREEALRELAAAPETTRVLAGGQSLVLEMNQRAVRPARLVDINPVAGFDRLRISRTPDTGAWLHVGPLVRHRAFERPVEAGPLGRLLARTAHFVAHPPIRARGTMLGSLAHAHPTAEWPTLAVTLDAEVDLALAHGSRTLPAEEFLTGAFSTALAPGELLAQARFPLLPAATGVAFVEHRRTGASFAQLSVAAALLVEEGVVVDARLGLAGVAARPVRARDAEHVLVGRPPNERAITAAAVAASAYTADPPADPHADVAYRRHAARILVRRALGQALDDISDIVERS</sequence>
<dbReference type="InterPro" id="IPR016169">
    <property type="entry name" value="FAD-bd_PCMH_sub2"/>
</dbReference>
<evidence type="ECO:0000256" key="3">
    <source>
        <dbReference type="ARBA" id="ARBA00023002"/>
    </source>
</evidence>
<dbReference type="PANTHER" id="PTHR42659:SF2">
    <property type="entry name" value="XANTHINE DEHYDROGENASE SUBUNIT C-RELATED"/>
    <property type="match status" value="1"/>
</dbReference>
<evidence type="ECO:0000256" key="2">
    <source>
        <dbReference type="ARBA" id="ARBA00022827"/>
    </source>
</evidence>
<evidence type="ECO:0000256" key="1">
    <source>
        <dbReference type="ARBA" id="ARBA00022630"/>
    </source>
</evidence>
<name>A0ABW6L453_9ACTN</name>
<dbReference type="EMBL" id="JBIAFJ010000040">
    <property type="protein sequence ID" value="MFE9173778.1"/>
    <property type="molecule type" value="Genomic_DNA"/>
</dbReference>
<accession>A0ABW6L453</accession>
<dbReference type="InterPro" id="IPR016166">
    <property type="entry name" value="FAD-bd_PCMH"/>
</dbReference>
<proteinExistence type="predicted"/>
<evidence type="ECO:0000313" key="6">
    <source>
        <dbReference type="Proteomes" id="UP001601197"/>
    </source>
</evidence>
<dbReference type="Gene3D" id="3.30.43.10">
    <property type="entry name" value="Uridine Diphospho-n-acetylenolpyruvylglucosamine Reductase, domain 2"/>
    <property type="match status" value="1"/>
</dbReference>
<dbReference type="Gene3D" id="3.30.390.50">
    <property type="entry name" value="CO dehydrogenase flavoprotein, C-terminal domain"/>
    <property type="match status" value="1"/>
</dbReference>
<dbReference type="Proteomes" id="UP001601197">
    <property type="component" value="Unassembled WGS sequence"/>
</dbReference>
<gene>
    <name evidence="5" type="ORF">ACFYNZ_30700</name>
</gene>
<dbReference type="Pfam" id="PF00941">
    <property type="entry name" value="FAD_binding_5"/>
    <property type="match status" value="1"/>
</dbReference>
<keyword evidence="2" id="KW-0274">FAD</keyword>
<protein>
    <submittedName>
        <fullName evidence="5">FAD binding domain-containing protein</fullName>
    </submittedName>
</protein>
<dbReference type="Gene3D" id="3.30.465.10">
    <property type="match status" value="1"/>
</dbReference>